<dbReference type="EMBL" id="BAAAYN010000028">
    <property type="protein sequence ID" value="GAA3390295.1"/>
    <property type="molecule type" value="Genomic_DNA"/>
</dbReference>
<evidence type="ECO:0000313" key="7">
    <source>
        <dbReference type="Proteomes" id="UP001501676"/>
    </source>
</evidence>
<keyword evidence="4" id="KW-0472">Membrane</keyword>
<keyword evidence="2" id="KW-0333">Golgi apparatus</keyword>
<sequence>MTTYRSTAYDQPSAAPLPAAWLTPPPPASGQAAPDQRIVPPGYAPSFDQFPSLERPVAGSAGAPASPGSSGRHASRPAGSRPVPIGDVSTVEPPGPHVRLPLHAELYLLSHDPFTGAPLLHRATLGVGLAAASLLDLWFDGQIAFTASEALDATTAGAVVRLTLDETDRPAHPVQDAALKTIIAAGLGQSDPLRAFLHGAAEHLHTAVVDALLDARVLERTTVRRFGLFPTHTILATQPAWGVRAAARIREALTGHTDGDDGCAALGGLLACLDLTGILHTDIPEATLRAWLRQSAAERHPVLAQVLTALDAARGDLAVTALT</sequence>
<evidence type="ECO:0000256" key="5">
    <source>
        <dbReference type="SAM" id="MobiDB-lite"/>
    </source>
</evidence>
<dbReference type="Gene3D" id="1.10.3630.10">
    <property type="entry name" value="yeast vps74-n-term truncation variant domain like"/>
    <property type="match status" value="1"/>
</dbReference>
<reference evidence="7" key="1">
    <citation type="journal article" date="2019" name="Int. J. Syst. Evol. Microbiol.">
        <title>The Global Catalogue of Microorganisms (GCM) 10K type strain sequencing project: providing services to taxonomists for standard genome sequencing and annotation.</title>
        <authorList>
            <consortium name="The Broad Institute Genomics Platform"/>
            <consortium name="The Broad Institute Genome Sequencing Center for Infectious Disease"/>
            <person name="Wu L."/>
            <person name="Ma J."/>
        </authorList>
    </citation>
    <scope>NUCLEOTIDE SEQUENCE [LARGE SCALE GENOMIC DNA]</scope>
    <source>
        <strain evidence="7">JCM 9458</strain>
    </source>
</reference>
<protein>
    <recommendedName>
        <fullName evidence="8">GPP34 family phosphoprotein</fullName>
    </recommendedName>
</protein>
<evidence type="ECO:0000256" key="2">
    <source>
        <dbReference type="ARBA" id="ARBA00023034"/>
    </source>
</evidence>
<dbReference type="InterPro" id="IPR008628">
    <property type="entry name" value="GPP34-like"/>
</dbReference>
<organism evidence="6 7">
    <name type="scientific">Cryptosporangium minutisporangium</name>
    <dbReference type="NCBI Taxonomy" id="113569"/>
    <lineage>
        <taxon>Bacteria</taxon>
        <taxon>Bacillati</taxon>
        <taxon>Actinomycetota</taxon>
        <taxon>Actinomycetes</taxon>
        <taxon>Cryptosporangiales</taxon>
        <taxon>Cryptosporangiaceae</taxon>
        <taxon>Cryptosporangium</taxon>
    </lineage>
</organism>
<comment type="subcellular location">
    <subcellularLocation>
        <location evidence="1">Golgi apparatus membrane</location>
        <topology evidence="1">Peripheral membrane protein</topology>
        <orientation evidence="1">Cytoplasmic side</orientation>
    </subcellularLocation>
</comment>
<keyword evidence="3" id="KW-0446">Lipid-binding</keyword>
<dbReference type="Proteomes" id="UP001501676">
    <property type="component" value="Unassembled WGS sequence"/>
</dbReference>
<proteinExistence type="predicted"/>
<evidence type="ECO:0000256" key="1">
    <source>
        <dbReference type="ARBA" id="ARBA00004255"/>
    </source>
</evidence>
<dbReference type="RefSeq" id="WP_345730035.1">
    <property type="nucleotide sequence ID" value="NZ_BAAAYN010000028.1"/>
</dbReference>
<feature type="region of interest" description="Disordered" evidence="5">
    <location>
        <begin position="1"/>
        <end position="87"/>
    </location>
</feature>
<gene>
    <name evidence="6" type="ORF">GCM10020369_43700</name>
</gene>
<evidence type="ECO:0000313" key="6">
    <source>
        <dbReference type="EMBL" id="GAA3390295.1"/>
    </source>
</evidence>
<feature type="compositionally biased region" description="Low complexity" evidence="5">
    <location>
        <begin position="12"/>
        <end position="22"/>
    </location>
</feature>
<dbReference type="InterPro" id="IPR038261">
    <property type="entry name" value="GPP34-like_sf"/>
</dbReference>
<name>A0ABP6T0V9_9ACTN</name>
<feature type="compositionally biased region" description="Polar residues" evidence="5">
    <location>
        <begin position="1"/>
        <end position="10"/>
    </location>
</feature>
<evidence type="ECO:0000256" key="4">
    <source>
        <dbReference type="ARBA" id="ARBA00023136"/>
    </source>
</evidence>
<dbReference type="Pfam" id="PF05719">
    <property type="entry name" value="GPP34"/>
    <property type="match status" value="1"/>
</dbReference>
<feature type="compositionally biased region" description="Low complexity" evidence="5">
    <location>
        <begin position="55"/>
        <end position="72"/>
    </location>
</feature>
<evidence type="ECO:0008006" key="8">
    <source>
        <dbReference type="Google" id="ProtNLM"/>
    </source>
</evidence>
<accession>A0ABP6T0V9</accession>
<comment type="caution">
    <text evidence="6">The sequence shown here is derived from an EMBL/GenBank/DDBJ whole genome shotgun (WGS) entry which is preliminary data.</text>
</comment>
<keyword evidence="7" id="KW-1185">Reference proteome</keyword>
<evidence type="ECO:0000256" key="3">
    <source>
        <dbReference type="ARBA" id="ARBA00023121"/>
    </source>
</evidence>